<name>A0A5K7XI65_9BACT</name>
<keyword evidence="2" id="KW-1185">Reference proteome</keyword>
<evidence type="ECO:0000313" key="1">
    <source>
        <dbReference type="EMBL" id="BBO34651.1"/>
    </source>
</evidence>
<reference evidence="2" key="1">
    <citation type="submission" date="2019-10" db="EMBL/GenBank/DDBJ databases">
        <title>Lacipirellula parvula gen. nov., sp. nov., representing a lineage of planctomycetes widespread in freshwater anoxic habitats, and description of the family Lacipirellulaceae.</title>
        <authorList>
            <person name="Dedysh S.N."/>
            <person name="Kulichevskaya I.S."/>
            <person name="Beletsky A.V."/>
            <person name="Rakitin A.L."/>
            <person name="Mardanov A.V."/>
            <person name="Ivanova A.A."/>
            <person name="Saltykova V.X."/>
            <person name="Rijpstra W.I.C."/>
            <person name="Sinninghe Damste J.S."/>
            <person name="Ravin N.V."/>
        </authorList>
    </citation>
    <scope>NUCLEOTIDE SEQUENCE [LARGE SCALE GENOMIC DNA]</scope>
    <source>
        <strain evidence="2">PX69</strain>
    </source>
</reference>
<organism evidence="1 2">
    <name type="scientific">Lacipirellula parvula</name>
    <dbReference type="NCBI Taxonomy" id="2650471"/>
    <lineage>
        <taxon>Bacteria</taxon>
        <taxon>Pseudomonadati</taxon>
        <taxon>Planctomycetota</taxon>
        <taxon>Planctomycetia</taxon>
        <taxon>Pirellulales</taxon>
        <taxon>Lacipirellulaceae</taxon>
        <taxon>Lacipirellula</taxon>
    </lineage>
</organism>
<proteinExistence type="predicted"/>
<protein>
    <submittedName>
        <fullName evidence="1">Uncharacterized protein</fullName>
    </submittedName>
</protein>
<dbReference type="Proteomes" id="UP000326837">
    <property type="component" value="Chromosome"/>
</dbReference>
<sequence>MSLDSPPRGHVSFRRSAQANCSRRVDSRHVGCFDLWLKAHGPREKLLEPCGR</sequence>
<accession>A0A5K7XI65</accession>
<dbReference type="EMBL" id="AP021861">
    <property type="protein sequence ID" value="BBO34651.1"/>
    <property type="molecule type" value="Genomic_DNA"/>
</dbReference>
<dbReference type="KEGG" id="lpav:PLANPX_4263"/>
<evidence type="ECO:0000313" key="2">
    <source>
        <dbReference type="Proteomes" id="UP000326837"/>
    </source>
</evidence>
<dbReference type="AlphaFoldDB" id="A0A5K7XI65"/>
<gene>
    <name evidence="1" type="ORF">PLANPX_4263</name>
</gene>